<dbReference type="Proteomes" id="UP001060215">
    <property type="component" value="Chromosome 6"/>
</dbReference>
<accession>A0ACC0ID77</accession>
<organism evidence="1 2">
    <name type="scientific">Camellia lanceoleosa</name>
    <dbReference type="NCBI Taxonomy" id="1840588"/>
    <lineage>
        <taxon>Eukaryota</taxon>
        <taxon>Viridiplantae</taxon>
        <taxon>Streptophyta</taxon>
        <taxon>Embryophyta</taxon>
        <taxon>Tracheophyta</taxon>
        <taxon>Spermatophyta</taxon>
        <taxon>Magnoliopsida</taxon>
        <taxon>eudicotyledons</taxon>
        <taxon>Gunneridae</taxon>
        <taxon>Pentapetalae</taxon>
        <taxon>asterids</taxon>
        <taxon>Ericales</taxon>
        <taxon>Theaceae</taxon>
        <taxon>Camellia</taxon>
    </lineage>
</organism>
<dbReference type="EMBL" id="CM045763">
    <property type="protein sequence ID" value="KAI8023243.1"/>
    <property type="molecule type" value="Genomic_DNA"/>
</dbReference>
<sequence length="121" mass="13477">MADEAPNSKTPPQNVEQASVESTIESNAEGGTESSCDNINLQTSTLTTSDGDREKSLEYADELMERGSKASKDRDYSEATDCYSRALEIRLRFIFKCSKIDGRFMKNLESSRELLAFRSSS</sequence>
<evidence type="ECO:0000313" key="1">
    <source>
        <dbReference type="EMBL" id="KAI8023243.1"/>
    </source>
</evidence>
<evidence type="ECO:0000313" key="2">
    <source>
        <dbReference type="Proteomes" id="UP001060215"/>
    </source>
</evidence>
<reference evidence="1 2" key="1">
    <citation type="journal article" date="2022" name="Plant J.">
        <title>Chromosome-level genome of Camellia lanceoleosa provides a valuable resource for understanding genome evolution and self-incompatibility.</title>
        <authorList>
            <person name="Gong W."/>
            <person name="Xiao S."/>
            <person name="Wang L."/>
            <person name="Liao Z."/>
            <person name="Chang Y."/>
            <person name="Mo W."/>
            <person name="Hu G."/>
            <person name="Li W."/>
            <person name="Zhao G."/>
            <person name="Zhu H."/>
            <person name="Hu X."/>
            <person name="Ji K."/>
            <person name="Xiang X."/>
            <person name="Song Q."/>
            <person name="Yuan D."/>
            <person name="Jin S."/>
            <person name="Zhang L."/>
        </authorList>
    </citation>
    <scope>NUCLEOTIDE SEQUENCE [LARGE SCALE GENOMIC DNA]</scope>
    <source>
        <strain evidence="1">SQ_2022a</strain>
    </source>
</reference>
<proteinExistence type="predicted"/>
<protein>
    <submittedName>
        <fullName evidence="1">Uncharacterized protein</fullName>
    </submittedName>
</protein>
<comment type="caution">
    <text evidence="1">The sequence shown here is derived from an EMBL/GenBank/DDBJ whole genome shotgun (WGS) entry which is preliminary data.</text>
</comment>
<gene>
    <name evidence="1" type="ORF">LOK49_LG03G00642</name>
</gene>
<keyword evidence="2" id="KW-1185">Reference proteome</keyword>
<name>A0ACC0ID77_9ERIC</name>